<accession>A0A8D8C2Q5</accession>
<dbReference type="EMBL" id="HBUE01103955">
    <property type="protein sequence ID" value="CAG6486428.1"/>
    <property type="molecule type" value="Transcribed_RNA"/>
</dbReference>
<evidence type="ECO:0000313" key="1">
    <source>
        <dbReference type="EMBL" id="CAG6486428.1"/>
    </source>
</evidence>
<organism evidence="1">
    <name type="scientific">Culex pipiens</name>
    <name type="common">House mosquito</name>
    <dbReference type="NCBI Taxonomy" id="7175"/>
    <lineage>
        <taxon>Eukaryota</taxon>
        <taxon>Metazoa</taxon>
        <taxon>Ecdysozoa</taxon>
        <taxon>Arthropoda</taxon>
        <taxon>Hexapoda</taxon>
        <taxon>Insecta</taxon>
        <taxon>Pterygota</taxon>
        <taxon>Neoptera</taxon>
        <taxon>Endopterygota</taxon>
        <taxon>Diptera</taxon>
        <taxon>Nematocera</taxon>
        <taxon>Culicoidea</taxon>
        <taxon>Culicidae</taxon>
        <taxon>Culicinae</taxon>
        <taxon>Culicini</taxon>
        <taxon>Culex</taxon>
        <taxon>Culex</taxon>
    </lineage>
</organism>
<sequence length="113" mass="13011">MASAWLSTRRPLCKTSTTVWPVTWRRCAPWRKPTRSWSARSGSGTIRGPQFPETTATIMSPLKICARKSPLPARTMPESSFRLTMPNWQLRTSESSMRMNWLCVCQWRPILLA</sequence>
<dbReference type="AlphaFoldDB" id="A0A8D8C2Q5"/>
<dbReference type="EMBL" id="HBUE01240557">
    <property type="protein sequence ID" value="CAG6549342.1"/>
    <property type="molecule type" value="Transcribed_RNA"/>
</dbReference>
<name>A0A8D8C2Q5_CULPI</name>
<proteinExistence type="predicted"/>
<reference evidence="1" key="1">
    <citation type="submission" date="2021-05" db="EMBL/GenBank/DDBJ databases">
        <authorList>
            <person name="Alioto T."/>
            <person name="Alioto T."/>
            <person name="Gomez Garrido J."/>
        </authorList>
    </citation>
    <scope>NUCLEOTIDE SEQUENCE</scope>
</reference>
<dbReference type="EMBL" id="HBUE01347588">
    <property type="protein sequence ID" value="CAG6601608.1"/>
    <property type="molecule type" value="Transcribed_RNA"/>
</dbReference>
<protein>
    <submittedName>
        <fullName evidence="1">(northern house mosquito) hypothetical protein</fullName>
    </submittedName>
</protein>